<comment type="similarity">
    <text evidence="2 11">Belongs to the mitochondrial carrier (TC 2.A.29) family.</text>
</comment>
<dbReference type="PROSITE" id="PS50920">
    <property type="entry name" value="SOLCAR"/>
    <property type="match status" value="3"/>
</dbReference>
<dbReference type="PRINTS" id="PR00926">
    <property type="entry name" value="MITOCARRIER"/>
</dbReference>
<dbReference type="InterPro" id="IPR018108">
    <property type="entry name" value="MCP_transmembrane"/>
</dbReference>
<keyword evidence="3 11" id="KW-0813">Transport</keyword>
<dbReference type="InterPro" id="IPR002067">
    <property type="entry name" value="MCP"/>
</dbReference>
<evidence type="ECO:0000256" key="11">
    <source>
        <dbReference type="RuleBase" id="RU000488"/>
    </source>
</evidence>
<dbReference type="InterPro" id="IPR023395">
    <property type="entry name" value="MCP_dom_sf"/>
</dbReference>
<comment type="subcellular location">
    <subcellularLocation>
        <location evidence="1">Mitochondrion inner membrane</location>
        <topology evidence="1">Multi-pass membrane protein</topology>
    </subcellularLocation>
</comment>
<evidence type="ECO:0000256" key="3">
    <source>
        <dbReference type="ARBA" id="ARBA00022448"/>
    </source>
</evidence>
<keyword evidence="4 10" id="KW-0812">Transmembrane</keyword>
<dbReference type="SUPFAM" id="SSF103506">
    <property type="entry name" value="Mitochondrial carrier"/>
    <property type="match status" value="1"/>
</dbReference>
<proteinExistence type="inferred from homology"/>
<evidence type="ECO:0000313" key="12">
    <source>
        <dbReference type="EMBL" id="KZZ93591.1"/>
    </source>
</evidence>
<evidence type="ECO:0000256" key="2">
    <source>
        <dbReference type="ARBA" id="ARBA00006375"/>
    </source>
</evidence>
<dbReference type="EMBL" id="AZGZ01000008">
    <property type="protein sequence ID" value="KZZ93591.1"/>
    <property type="molecule type" value="Genomic_DNA"/>
</dbReference>
<keyword evidence="5" id="KW-0677">Repeat</keyword>
<feature type="repeat" description="Solcar" evidence="10">
    <location>
        <begin position="257"/>
        <end position="353"/>
    </location>
</feature>
<keyword evidence="9 10" id="KW-0472">Membrane</keyword>
<organism evidence="12 13">
    <name type="scientific">Ascosphaera apis ARSEF 7405</name>
    <dbReference type="NCBI Taxonomy" id="392613"/>
    <lineage>
        <taxon>Eukaryota</taxon>
        <taxon>Fungi</taxon>
        <taxon>Dikarya</taxon>
        <taxon>Ascomycota</taxon>
        <taxon>Pezizomycotina</taxon>
        <taxon>Eurotiomycetes</taxon>
        <taxon>Eurotiomycetidae</taxon>
        <taxon>Onygenales</taxon>
        <taxon>Ascosphaeraceae</taxon>
        <taxon>Ascosphaera</taxon>
    </lineage>
</organism>
<evidence type="ECO:0000256" key="5">
    <source>
        <dbReference type="ARBA" id="ARBA00022737"/>
    </source>
</evidence>
<sequence length="369" mass="40443">MSTRDDGGTNHDNTFHPTKYQTAFAGGMAGLVSRFFIAPLDVIKIRLQLQIHSLSEPSAASTANLCAQRDAVYKGVWSTFRSILKEEGATAFWKGNISAEVMYVGYGTIQFGTYATLHKYLLEGNNPSPKTTTTAKVKEKGIIGVESFVAGAISGGAATLFTYPFDLLRTRFAAQGNDKVYASIFNSVRSIHRDEGLKGFFRGSSAAVAQIVPNMGFFFACYEIFHPFIASLPFFAQKDTGSDKERAKTSKLTQLAPFSTADALTGTMASLTSKTLIFPLDTVRKRLQVQGPTRTRYVQGERMPEYSGILKTMAKIVREQGFLKLYRGLGITLIKAAPASAVTMWVYEGVLRELGELEGKTRERGRGLV</sequence>
<gene>
    <name evidence="12" type="ORF">AAP_02383</name>
</gene>
<keyword evidence="7" id="KW-1133">Transmembrane helix</keyword>
<comment type="caution">
    <text evidence="12">The sequence shown here is derived from an EMBL/GenBank/DDBJ whole genome shotgun (WGS) entry which is preliminary data.</text>
</comment>
<evidence type="ECO:0000256" key="9">
    <source>
        <dbReference type="ARBA" id="ARBA00023136"/>
    </source>
</evidence>
<evidence type="ECO:0000256" key="10">
    <source>
        <dbReference type="PROSITE-ProRule" id="PRU00282"/>
    </source>
</evidence>
<dbReference type="GO" id="GO:0022857">
    <property type="term" value="F:transmembrane transporter activity"/>
    <property type="evidence" value="ECO:0007669"/>
    <property type="project" value="TreeGrafter"/>
</dbReference>
<protein>
    <submittedName>
        <fullName evidence="12">Mitochondrial carrier domain protein</fullName>
    </submittedName>
</protein>
<reference evidence="12 13" key="1">
    <citation type="journal article" date="2016" name="Genome Biol. Evol.">
        <title>Divergent and convergent evolution of fungal pathogenicity.</title>
        <authorList>
            <person name="Shang Y."/>
            <person name="Xiao G."/>
            <person name="Zheng P."/>
            <person name="Cen K."/>
            <person name="Zhan S."/>
            <person name="Wang C."/>
        </authorList>
    </citation>
    <scope>NUCLEOTIDE SEQUENCE [LARGE SCALE GENOMIC DNA]</scope>
    <source>
        <strain evidence="12 13">ARSEF 7405</strain>
    </source>
</reference>
<dbReference type="AlphaFoldDB" id="A0A168A821"/>
<dbReference type="OrthoDB" id="18574at2759"/>
<evidence type="ECO:0000256" key="8">
    <source>
        <dbReference type="ARBA" id="ARBA00023128"/>
    </source>
</evidence>
<dbReference type="PANTHER" id="PTHR45624:SF10">
    <property type="entry name" value="SLC (SOLUTE CARRIER) HOMOLOG"/>
    <property type="match status" value="1"/>
</dbReference>
<evidence type="ECO:0000256" key="4">
    <source>
        <dbReference type="ARBA" id="ARBA00022692"/>
    </source>
</evidence>
<dbReference type="VEuPathDB" id="FungiDB:AAP_02383"/>
<dbReference type="GO" id="GO:0005743">
    <property type="term" value="C:mitochondrial inner membrane"/>
    <property type="evidence" value="ECO:0007669"/>
    <property type="project" value="UniProtKB-SubCell"/>
</dbReference>
<dbReference type="InterPro" id="IPR050567">
    <property type="entry name" value="Mitochondrial_Carrier"/>
</dbReference>
<evidence type="ECO:0000313" key="13">
    <source>
        <dbReference type="Proteomes" id="UP000242877"/>
    </source>
</evidence>
<dbReference type="Proteomes" id="UP000242877">
    <property type="component" value="Unassembled WGS sequence"/>
</dbReference>
<keyword evidence="13" id="KW-1185">Reference proteome</keyword>
<evidence type="ECO:0000256" key="1">
    <source>
        <dbReference type="ARBA" id="ARBA00004448"/>
    </source>
</evidence>
<evidence type="ECO:0000256" key="7">
    <source>
        <dbReference type="ARBA" id="ARBA00022989"/>
    </source>
</evidence>
<name>A0A168A821_9EURO</name>
<dbReference type="Pfam" id="PF00153">
    <property type="entry name" value="Mito_carr"/>
    <property type="match status" value="3"/>
</dbReference>
<feature type="repeat" description="Solcar" evidence="10">
    <location>
        <begin position="142"/>
        <end position="228"/>
    </location>
</feature>
<dbReference type="Gene3D" id="1.50.40.10">
    <property type="entry name" value="Mitochondrial carrier domain"/>
    <property type="match status" value="1"/>
</dbReference>
<keyword evidence="6" id="KW-0999">Mitochondrion inner membrane</keyword>
<dbReference type="PANTHER" id="PTHR45624">
    <property type="entry name" value="MITOCHONDRIAL BASIC AMINO ACIDS TRANSPORTER-RELATED"/>
    <property type="match status" value="1"/>
</dbReference>
<evidence type="ECO:0000256" key="6">
    <source>
        <dbReference type="ARBA" id="ARBA00022792"/>
    </source>
</evidence>
<feature type="repeat" description="Solcar" evidence="10">
    <location>
        <begin position="17"/>
        <end position="120"/>
    </location>
</feature>
<keyword evidence="8" id="KW-0496">Mitochondrion</keyword>
<accession>A0A168A821</accession>